<dbReference type="SUPFAM" id="SSF56801">
    <property type="entry name" value="Acetyl-CoA synthetase-like"/>
    <property type="match status" value="1"/>
</dbReference>
<dbReference type="GO" id="GO:0016020">
    <property type="term" value="C:membrane"/>
    <property type="evidence" value="ECO:0007669"/>
    <property type="project" value="TreeGrafter"/>
</dbReference>
<dbReference type="OrthoDB" id="1700726at2759"/>
<gene>
    <name evidence="3" type="primary">LACS7</name>
    <name evidence="3" type="ORF">LSUB1_G004133</name>
</gene>
<comment type="caution">
    <text evidence="3">The sequence shown here is derived from an EMBL/GenBank/DDBJ whole genome shotgun (WGS) entry which is preliminary data.</text>
</comment>
<evidence type="ECO:0000256" key="2">
    <source>
        <dbReference type="ARBA" id="ARBA00022840"/>
    </source>
</evidence>
<keyword evidence="1" id="KW-0547">Nucleotide-binding</keyword>
<dbReference type="GO" id="GO:0004467">
    <property type="term" value="F:long-chain fatty acid-CoA ligase activity"/>
    <property type="evidence" value="ECO:0007669"/>
    <property type="project" value="TreeGrafter"/>
</dbReference>
<dbReference type="GO" id="GO:0005783">
    <property type="term" value="C:endoplasmic reticulum"/>
    <property type="evidence" value="ECO:0007669"/>
    <property type="project" value="TreeGrafter"/>
</dbReference>
<keyword evidence="4" id="KW-1185">Reference proteome</keyword>
<name>A0A8H8UAN7_9HELO</name>
<evidence type="ECO:0000313" key="4">
    <source>
        <dbReference type="Proteomes" id="UP000462212"/>
    </source>
</evidence>
<accession>A0A8H8UAN7</accession>
<dbReference type="EMBL" id="QGMJ01000398">
    <property type="protein sequence ID" value="TVY36782.1"/>
    <property type="molecule type" value="Genomic_DNA"/>
</dbReference>
<sequence>MGRFKIVDRVKNVLKLAQGEYISPERIENVYLANNSMLTQGFVHGDSHQAYPVSIWGVDPILFAPFASQILNKTISPTDLDAVKAAGQDVRVRKAVQKELDKIGKQNKFNNWERVRGVHLEIEPFTIDNELLTPTLKLKRPQTAKKYRAVLDRLYEEALAEEEKKPRAKL</sequence>
<reference evidence="3 4" key="1">
    <citation type="submission" date="2018-05" db="EMBL/GenBank/DDBJ databases">
        <title>Genome sequencing and assembly of the regulated plant pathogen Lachnellula willkommii and related sister species for the development of diagnostic species identification markers.</title>
        <authorList>
            <person name="Giroux E."/>
            <person name="Bilodeau G."/>
        </authorList>
    </citation>
    <scope>NUCLEOTIDE SEQUENCE [LARGE SCALE GENOMIC DNA]</scope>
    <source>
        <strain evidence="3 4">CBS 197.66</strain>
    </source>
</reference>
<dbReference type="PANTHER" id="PTHR43272:SF33">
    <property type="entry name" value="AMP-BINDING DOMAIN-CONTAINING PROTEIN-RELATED"/>
    <property type="match status" value="1"/>
</dbReference>
<dbReference type="GO" id="GO:0005524">
    <property type="term" value="F:ATP binding"/>
    <property type="evidence" value="ECO:0007669"/>
    <property type="project" value="UniProtKB-KW"/>
</dbReference>
<proteinExistence type="predicted"/>
<dbReference type="PANTHER" id="PTHR43272">
    <property type="entry name" value="LONG-CHAIN-FATTY-ACID--COA LIGASE"/>
    <property type="match status" value="1"/>
</dbReference>
<protein>
    <submittedName>
        <fullName evidence="3">Long chain acyl-CoA synthetase, peroxisomal</fullName>
    </submittedName>
</protein>
<dbReference type="AlphaFoldDB" id="A0A8H8UAN7"/>
<dbReference type="Proteomes" id="UP000462212">
    <property type="component" value="Unassembled WGS sequence"/>
</dbReference>
<keyword evidence="2" id="KW-0067">ATP-binding</keyword>
<evidence type="ECO:0000313" key="3">
    <source>
        <dbReference type="EMBL" id="TVY36782.1"/>
    </source>
</evidence>
<organism evidence="3 4">
    <name type="scientific">Lachnellula subtilissima</name>
    <dbReference type="NCBI Taxonomy" id="602034"/>
    <lineage>
        <taxon>Eukaryota</taxon>
        <taxon>Fungi</taxon>
        <taxon>Dikarya</taxon>
        <taxon>Ascomycota</taxon>
        <taxon>Pezizomycotina</taxon>
        <taxon>Leotiomycetes</taxon>
        <taxon>Helotiales</taxon>
        <taxon>Lachnaceae</taxon>
        <taxon>Lachnellula</taxon>
    </lineage>
</organism>
<evidence type="ECO:0000256" key="1">
    <source>
        <dbReference type="ARBA" id="ARBA00022741"/>
    </source>
</evidence>